<dbReference type="SUPFAM" id="SSF100920">
    <property type="entry name" value="Heat shock protein 70kD (HSP70), peptide-binding domain"/>
    <property type="match status" value="1"/>
</dbReference>
<dbReference type="Gene3D" id="1.20.1270.10">
    <property type="match status" value="1"/>
</dbReference>
<dbReference type="PANTHER" id="PTHR19375">
    <property type="entry name" value="HEAT SHOCK PROTEIN 70KDA"/>
    <property type="match status" value="1"/>
</dbReference>
<dbReference type="InterPro" id="IPR043129">
    <property type="entry name" value="ATPase_NBD"/>
</dbReference>
<dbReference type="InterPro" id="IPR029048">
    <property type="entry name" value="HSP70_C_sf"/>
</dbReference>
<dbReference type="Pfam" id="PF00012">
    <property type="entry name" value="HSP70"/>
    <property type="match status" value="3"/>
</dbReference>
<evidence type="ECO:0000313" key="6">
    <source>
        <dbReference type="Proteomes" id="UP000594261"/>
    </source>
</evidence>
<keyword evidence="6" id="KW-1185">Reference proteome</keyword>
<evidence type="ECO:0000313" key="5">
    <source>
        <dbReference type="EnsemblPlants" id="QL08p059893:mrna"/>
    </source>
</evidence>
<dbReference type="FunFam" id="3.30.30.30:FF:000005">
    <property type="entry name" value="Heat shock protein ssb1"/>
    <property type="match status" value="1"/>
</dbReference>
<organism evidence="5 6">
    <name type="scientific">Quercus lobata</name>
    <name type="common">Valley oak</name>
    <dbReference type="NCBI Taxonomy" id="97700"/>
    <lineage>
        <taxon>Eukaryota</taxon>
        <taxon>Viridiplantae</taxon>
        <taxon>Streptophyta</taxon>
        <taxon>Embryophyta</taxon>
        <taxon>Tracheophyta</taxon>
        <taxon>Spermatophyta</taxon>
        <taxon>Magnoliopsida</taxon>
        <taxon>eudicotyledons</taxon>
        <taxon>Gunneridae</taxon>
        <taxon>Pentapetalae</taxon>
        <taxon>rosids</taxon>
        <taxon>fabids</taxon>
        <taxon>Fagales</taxon>
        <taxon>Fagaceae</taxon>
        <taxon>Quercus</taxon>
    </lineage>
</organism>
<name>A0A7N2MFQ2_QUELO</name>
<accession>A0A7N2MFQ2</accession>
<dbReference type="EMBL" id="LRBV02000008">
    <property type="status" value="NOT_ANNOTATED_CDS"/>
    <property type="molecule type" value="Genomic_DNA"/>
</dbReference>
<dbReference type="EnsemblPlants" id="QL08p059893:mrna">
    <property type="protein sequence ID" value="QL08p059893:mrna"/>
    <property type="gene ID" value="QL08p059893"/>
</dbReference>
<protein>
    <submittedName>
        <fullName evidence="5">Uncharacterized protein</fullName>
    </submittedName>
</protein>
<evidence type="ECO:0000256" key="2">
    <source>
        <dbReference type="ARBA" id="ARBA00007381"/>
    </source>
</evidence>
<dbReference type="PRINTS" id="PR00301">
    <property type="entry name" value="HEATSHOCK70"/>
</dbReference>
<dbReference type="GO" id="GO:0005524">
    <property type="term" value="F:ATP binding"/>
    <property type="evidence" value="ECO:0007669"/>
    <property type="project" value="UniProtKB-KW"/>
</dbReference>
<dbReference type="InterPro" id="IPR018181">
    <property type="entry name" value="Heat_shock_70_CS"/>
</dbReference>
<dbReference type="SUPFAM" id="SSF100934">
    <property type="entry name" value="Heat shock protein 70kD (HSP70), C-terminal subdomain"/>
    <property type="match status" value="1"/>
</dbReference>
<keyword evidence="3" id="KW-0547">Nucleotide-binding</keyword>
<dbReference type="Gene3D" id="3.30.420.40">
    <property type="match status" value="3"/>
</dbReference>
<dbReference type="SUPFAM" id="SSF53067">
    <property type="entry name" value="Actin-like ATPase domain"/>
    <property type="match status" value="2"/>
</dbReference>
<dbReference type="GO" id="GO:0005788">
    <property type="term" value="C:endoplasmic reticulum lumen"/>
    <property type="evidence" value="ECO:0007669"/>
    <property type="project" value="UniProtKB-SubCell"/>
</dbReference>
<dbReference type="AlphaFoldDB" id="A0A7N2MFQ2"/>
<evidence type="ECO:0000256" key="3">
    <source>
        <dbReference type="ARBA" id="ARBA00022741"/>
    </source>
</evidence>
<dbReference type="Gene3D" id="3.90.640.10">
    <property type="entry name" value="Actin, Chain A, domain 4"/>
    <property type="match status" value="1"/>
</dbReference>
<keyword evidence="4" id="KW-0067">ATP-binding</keyword>
<dbReference type="Proteomes" id="UP000594261">
    <property type="component" value="Chromosome 8"/>
</dbReference>
<dbReference type="Gramene" id="QL08p059893:mrna">
    <property type="protein sequence ID" value="QL08p059893:mrna"/>
    <property type="gene ID" value="QL08p059893"/>
</dbReference>
<comment type="subcellular location">
    <subcellularLocation>
        <location evidence="1">Endoplasmic reticulum lumen</location>
    </subcellularLocation>
</comment>
<dbReference type="InterPro" id="IPR013126">
    <property type="entry name" value="Hsp_70_fam"/>
</dbReference>
<dbReference type="FunFam" id="3.90.640.10:FF:000003">
    <property type="entry name" value="Molecular chaperone DnaK"/>
    <property type="match status" value="1"/>
</dbReference>
<dbReference type="GO" id="GO:0140662">
    <property type="term" value="F:ATP-dependent protein folding chaperone"/>
    <property type="evidence" value="ECO:0007669"/>
    <property type="project" value="InterPro"/>
</dbReference>
<evidence type="ECO:0000256" key="1">
    <source>
        <dbReference type="ARBA" id="ARBA00004319"/>
    </source>
</evidence>
<proteinExistence type="inferred from homology"/>
<dbReference type="FunFam" id="2.60.34.10:FF:000012">
    <property type="entry name" value="Heat shock 70 kDa protein"/>
    <property type="match status" value="1"/>
</dbReference>
<sequence>MANSQGEGPAIGIDLGSTYSCVAVWHNDRVEIIANDQGNRTTPSYVAFTSAQRLVGDPAMNQNHINLWPFKVIGGPGDKPMIVVNYKGEEKHFTAEEISCPLLMVLTRWLVASTGKRNVLIFDLGGVTTDVSLLTIEKGVLEVKAVAGDTHHGENFVEIFRRQHNVDISLYSRALRRLRTACEKAKRILSSTIETTIEVDCLYNADAKMDKSCVHDIVLIGGSSRIPKVQQLLQDFFDGKELSKSNNPDEAVAYGAAVQAAILTGMGNEKIQDIILLDVTPLSLGVGLRGPKMCVLIPRNTTIPTKKMREFCTVFDNQASVDFLVYEGERVRSCDNNLLGNITIPVTPAPRGVARVIVCFDLDIDGILNVSAEEKTTGVKRKITITNDKWRLSNEEVERMVQDAKRYKAEDDYHMKKVKAKLDLENYAYNMKNAVNDENICAKLSPAVLKEIKDAVEQVIQWSLDDRHVVDLKPYQDKLEWLQSICNPIQQKDDN</sequence>
<comment type="similarity">
    <text evidence="2">Belongs to the heat shock protein 70 family.</text>
</comment>
<dbReference type="Gene3D" id="2.60.34.10">
    <property type="entry name" value="Substrate Binding Domain Of DNAk, Chain A, domain 1"/>
    <property type="match status" value="1"/>
</dbReference>
<reference evidence="5 6" key="1">
    <citation type="journal article" date="2016" name="G3 (Bethesda)">
        <title>First Draft Assembly and Annotation of the Genome of a California Endemic Oak Quercus lobata Nee (Fagaceae).</title>
        <authorList>
            <person name="Sork V.L."/>
            <person name="Fitz-Gibbon S.T."/>
            <person name="Puiu D."/>
            <person name="Crepeau M."/>
            <person name="Gugger P.F."/>
            <person name="Sherman R."/>
            <person name="Stevens K."/>
            <person name="Langley C.H."/>
            <person name="Pellegrini M."/>
            <person name="Salzberg S.L."/>
        </authorList>
    </citation>
    <scope>NUCLEOTIDE SEQUENCE [LARGE SCALE GENOMIC DNA]</scope>
    <source>
        <strain evidence="5 6">cv. SW786</strain>
    </source>
</reference>
<dbReference type="PROSITE" id="PS01036">
    <property type="entry name" value="HSP70_3"/>
    <property type="match status" value="1"/>
</dbReference>
<evidence type="ECO:0000256" key="4">
    <source>
        <dbReference type="ARBA" id="ARBA00022840"/>
    </source>
</evidence>
<dbReference type="InterPro" id="IPR029047">
    <property type="entry name" value="HSP70_peptide-bd_sf"/>
</dbReference>
<dbReference type="InParanoid" id="A0A7N2MFQ2"/>
<reference evidence="5" key="2">
    <citation type="submission" date="2021-01" db="UniProtKB">
        <authorList>
            <consortium name="EnsemblPlants"/>
        </authorList>
    </citation>
    <scope>IDENTIFICATION</scope>
</reference>